<organism evidence="6 7">
    <name type="scientific">Klebsiella pneumoniae</name>
    <dbReference type="NCBI Taxonomy" id="573"/>
    <lineage>
        <taxon>Bacteria</taxon>
        <taxon>Pseudomonadati</taxon>
        <taxon>Pseudomonadota</taxon>
        <taxon>Gammaproteobacteria</taxon>
        <taxon>Enterobacterales</taxon>
        <taxon>Enterobacteriaceae</taxon>
        <taxon>Klebsiella/Raoultella group</taxon>
        <taxon>Klebsiella</taxon>
        <taxon>Klebsiella pneumoniae complex</taxon>
    </lineage>
</organism>
<dbReference type="PANTHER" id="PTHR46847">
    <property type="entry name" value="D-ALLOSE-BINDING PERIPLASMIC PROTEIN-RELATED"/>
    <property type="match status" value="1"/>
</dbReference>
<dbReference type="EMBL" id="UGKQ01000007">
    <property type="protein sequence ID" value="STS83483.1"/>
    <property type="molecule type" value="Genomic_DNA"/>
</dbReference>
<evidence type="ECO:0000256" key="1">
    <source>
        <dbReference type="ARBA" id="ARBA00004196"/>
    </source>
</evidence>
<evidence type="ECO:0000313" key="6">
    <source>
        <dbReference type="EMBL" id="STS83483.1"/>
    </source>
</evidence>
<dbReference type="SUPFAM" id="SSF53822">
    <property type="entry name" value="Periplasmic binding protein-like I"/>
    <property type="match status" value="1"/>
</dbReference>
<dbReference type="Gene3D" id="3.40.50.2300">
    <property type="match status" value="2"/>
</dbReference>
<dbReference type="GO" id="GO:0030313">
    <property type="term" value="C:cell envelope"/>
    <property type="evidence" value="ECO:0007669"/>
    <property type="project" value="UniProtKB-SubCell"/>
</dbReference>
<comment type="subcellular location">
    <subcellularLocation>
        <location evidence="1">Cell envelope</location>
    </subcellularLocation>
</comment>
<dbReference type="GO" id="GO:0030246">
    <property type="term" value="F:carbohydrate binding"/>
    <property type="evidence" value="ECO:0007669"/>
    <property type="project" value="UniProtKB-ARBA"/>
</dbReference>
<evidence type="ECO:0000256" key="2">
    <source>
        <dbReference type="ARBA" id="ARBA00007639"/>
    </source>
</evidence>
<name>A0A377TUT6_KLEPN</name>
<proteinExistence type="inferred from homology"/>
<keyword evidence="3 4" id="KW-0732">Signal</keyword>
<dbReference type="GO" id="GO:0055085">
    <property type="term" value="P:transmembrane transport"/>
    <property type="evidence" value="ECO:0007669"/>
    <property type="project" value="UniProtKB-ARBA"/>
</dbReference>
<dbReference type="AlphaFoldDB" id="A0A377TUT6"/>
<protein>
    <submittedName>
        <fullName evidence="6">Ribose ABC transport system, periplasmic ribose-binding protein RbsB</fullName>
    </submittedName>
</protein>
<evidence type="ECO:0000313" key="7">
    <source>
        <dbReference type="Proteomes" id="UP000254938"/>
    </source>
</evidence>
<dbReference type="InterPro" id="IPR025997">
    <property type="entry name" value="SBP_2_dom"/>
</dbReference>
<evidence type="ECO:0000259" key="5">
    <source>
        <dbReference type="Pfam" id="PF13407"/>
    </source>
</evidence>
<sequence length="314" mass="33864">MKHCKIILLVGLLASSASALAEKIGVSMAYFDQNFLTIIRQSIEKEAQARHVDVQFEDARGDTGRQADQVQSFIASGVDAIIVDPVDSASTPQLTKMAQQAKMPLVYVNRTPGDKTLPPGVVFVGSDERESGTLQMEALAKLANYKGNVAIMIGNLTDAGALQRTKDVEQVVAKYPAMKVVQKQPANYSRSEGMDLMQNWTGNGEAIDIVAANNDEMAIGAAMALEKSQKKLLIGGIDATPDGLKALASDKIQVTVFQDAVGQGKTALAVALKLIKGEKVESHVWIPFELVTKETCRPMWKRVINGKAQVREPG</sequence>
<reference evidence="6 7" key="1">
    <citation type="submission" date="2018-06" db="EMBL/GenBank/DDBJ databases">
        <authorList>
            <consortium name="Pathogen Informatics"/>
            <person name="Doyle S."/>
        </authorList>
    </citation>
    <scope>NUCLEOTIDE SEQUENCE [LARGE SCALE GENOMIC DNA]</scope>
    <source>
        <strain evidence="6 7">NCTC9140</strain>
    </source>
</reference>
<dbReference type="CDD" id="cd06301">
    <property type="entry name" value="PBP1_rhizopine_binding-like"/>
    <property type="match status" value="1"/>
</dbReference>
<dbReference type="Pfam" id="PF13407">
    <property type="entry name" value="Peripla_BP_4"/>
    <property type="match status" value="1"/>
</dbReference>
<dbReference type="Proteomes" id="UP000254938">
    <property type="component" value="Unassembled WGS sequence"/>
</dbReference>
<evidence type="ECO:0000256" key="3">
    <source>
        <dbReference type="ARBA" id="ARBA00022729"/>
    </source>
</evidence>
<comment type="similarity">
    <text evidence="2">Belongs to the bacterial solute-binding protein 2 family.</text>
</comment>
<dbReference type="PANTHER" id="PTHR46847:SF1">
    <property type="entry name" value="D-ALLOSE-BINDING PERIPLASMIC PROTEIN-RELATED"/>
    <property type="match status" value="1"/>
</dbReference>
<feature type="signal peptide" evidence="4">
    <location>
        <begin position="1"/>
        <end position="21"/>
    </location>
</feature>
<accession>A0A377TUT6</accession>
<dbReference type="InterPro" id="IPR028082">
    <property type="entry name" value="Peripla_BP_I"/>
</dbReference>
<feature type="domain" description="Periplasmic binding protein" evidence="5">
    <location>
        <begin position="24"/>
        <end position="279"/>
    </location>
</feature>
<feature type="chain" id="PRO_5017036180" evidence="4">
    <location>
        <begin position="22"/>
        <end position="314"/>
    </location>
</feature>
<evidence type="ECO:0000256" key="4">
    <source>
        <dbReference type="SAM" id="SignalP"/>
    </source>
</evidence>
<gene>
    <name evidence="6" type="primary">rbsB_7</name>
    <name evidence="6" type="ORF">NCTC9140_05250</name>
</gene>